<evidence type="ECO:0000313" key="2">
    <source>
        <dbReference type="Proteomes" id="UP000781958"/>
    </source>
</evidence>
<dbReference type="EMBL" id="JAGINP010000045">
    <property type="protein sequence ID" value="MBP2297191.1"/>
    <property type="molecule type" value="Genomic_DNA"/>
</dbReference>
<evidence type="ECO:0000313" key="1">
    <source>
        <dbReference type="EMBL" id="MBP2297191.1"/>
    </source>
</evidence>
<dbReference type="InterPro" id="IPR036696">
    <property type="entry name" value="YdfO-like_sf"/>
</dbReference>
<dbReference type="Pfam" id="PF07166">
    <property type="entry name" value="DUF1398"/>
    <property type="match status" value="1"/>
</dbReference>
<organism evidence="1 2">
    <name type="scientific">Azospirillum rugosum</name>
    <dbReference type="NCBI Taxonomy" id="416170"/>
    <lineage>
        <taxon>Bacteria</taxon>
        <taxon>Pseudomonadati</taxon>
        <taxon>Pseudomonadota</taxon>
        <taxon>Alphaproteobacteria</taxon>
        <taxon>Rhodospirillales</taxon>
        <taxon>Azospirillaceae</taxon>
        <taxon>Azospirillum</taxon>
    </lineage>
</organism>
<dbReference type="InterPro" id="IPR009833">
    <property type="entry name" value="DUF1398"/>
</dbReference>
<reference evidence="1 2" key="1">
    <citation type="submission" date="2021-03" db="EMBL/GenBank/DDBJ databases">
        <title>Genomic Encyclopedia of Type Strains, Phase III (KMG-III): the genomes of soil and plant-associated and newly described type strains.</title>
        <authorList>
            <person name="Whitman W."/>
        </authorList>
    </citation>
    <scope>NUCLEOTIDE SEQUENCE [LARGE SCALE GENOMIC DNA]</scope>
    <source>
        <strain evidence="1 2">IMMIB AFH-6</strain>
    </source>
</reference>
<dbReference type="SUPFAM" id="SSF160419">
    <property type="entry name" value="YdfO-like"/>
    <property type="match status" value="1"/>
</dbReference>
<protein>
    <submittedName>
        <fullName evidence="1">Uncharacterized protein YbcV (DUF1398 family)</fullName>
    </submittedName>
</protein>
<dbReference type="Proteomes" id="UP000781958">
    <property type="component" value="Unassembled WGS sequence"/>
</dbReference>
<comment type="caution">
    <text evidence="1">The sequence shown here is derived from an EMBL/GenBank/DDBJ whole genome shotgun (WGS) entry which is preliminary data.</text>
</comment>
<sequence>MNDDVKAVLQDCTSASNEERVTFPEVVAALAAVGVERYHTDLVRGETTYYLPGGESERVPGKPATRHPAAAFSAAGVADAVRAIQAGTIRYREFCERVMQAGCVGWMTFLAGKRVVYYGRTGDSHVEWFPGAR</sequence>
<keyword evidence="2" id="KW-1185">Reference proteome</keyword>
<proteinExistence type="predicted"/>
<name>A0ABS4SXB8_9PROT</name>
<accession>A0ABS4SXB8</accession>
<dbReference type="RefSeq" id="WP_209773722.1">
    <property type="nucleotide sequence ID" value="NZ_JAGINP010000045.1"/>
</dbReference>
<gene>
    <name evidence="1" type="ORF">J2851_007010</name>
</gene>
<dbReference type="Gene3D" id="3.30.1810.10">
    <property type="entry name" value="YdfO-like"/>
    <property type="match status" value="1"/>
</dbReference>